<feature type="transmembrane region" description="Helical" evidence="1">
    <location>
        <begin position="40"/>
        <end position="63"/>
    </location>
</feature>
<keyword evidence="1" id="KW-0812">Transmembrane</keyword>
<dbReference type="EMBL" id="JACORU010000004">
    <property type="protein sequence ID" value="MBC5765568.1"/>
    <property type="molecule type" value="Genomic_DNA"/>
</dbReference>
<accession>A0A923M9W2</accession>
<feature type="transmembrane region" description="Helical" evidence="1">
    <location>
        <begin position="69"/>
        <end position="86"/>
    </location>
</feature>
<gene>
    <name evidence="2" type="ORF">H8R02_13960</name>
</gene>
<protein>
    <submittedName>
        <fullName evidence="2">Uncharacterized protein</fullName>
    </submittedName>
</protein>
<dbReference type="AlphaFoldDB" id="A0A923M9W2"/>
<dbReference type="Proteomes" id="UP000596827">
    <property type="component" value="Unassembled WGS sequence"/>
</dbReference>
<reference evidence="2" key="1">
    <citation type="submission" date="2020-08" db="EMBL/GenBank/DDBJ databases">
        <title>Ramlibacter sp. GTP1 16S ribosomal RNA gene genome sequencing and assembly.</title>
        <authorList>
            <person name="Kang M."/>
        </authorList>
    </citation>
    <scope>NUCLEOTIDE SEQUENCE</scope>
    <source>
        <strain evidence="2">GTP1</strain>
    </source>
</reference>
<sequence length="92" mass="10132">MGPLDFIFHLLGFVLPAFGVAVLVALLARWLLRGEMRRSPWWAPVLVNFFAGVATLAGGLVVFGRDGKMATYAALAVVVATVQWLYGRGWRR</sequence>
<name>A0A923M9W2_9BURK</name>
<evidence type="ECO:0000313" key="2">
    <source>
        <dbReference type="EMBL" id="MBC5765568.1"/>
    </source>
</evidence>
<comment type="caution">
    <text evidence="2">The sequence shown here is derived from an EMBL/GenBank/DDBJ whole genome shotgun (WGS) entry which is preliminary data.</text>
</comment>
<feature type="transmembrane region" description="Helical" evidence="1">
    <location>
        <begin position="6"/>
        <end position="28"/>
    </location>
</feature>
<keyword evidence="3" id="KW-1185">Reference proteome</keyword>
<evidence type="ECO:0000256" key="1">
    <source>
        <dbReference type="SAM" id="Phobius"/>
    </source>
</evidence>
<evidence type="ECO:0000313" key="3">
    <source>
        <dbReference type="Proteomes" id="UP000596827"/>
    </source>
</evidence>
<dbReference type="RefSeq" id="WP_187082025.1">
    <property type="nucleotide sequence ID" value="NZ_JACORU010000004.1"/>
</dbReference>
<keyword evidence="1" id="KW-0472">Membrane</keyword>
<organism evidence="2 3">
    <name type="scientific">Ramlibacter albus</name>
    <dbReference type="NCBI Taxonomy" id="2079448"/>
    <lineage>
        <taxon>Bacteria</taxon>
        <taxon>Pseudomonadati</taxon>
        <taxon>Pseudomonadota</taxon>
        <taxon>Betaproteobacteria</taxon>
        <taxon>Burkholderiales</taxon>
        <taxon>Comamonadaceae</taxon>
        <taxon>Ramlibacter</taxon>
    </lineage>
</organism>
<proteinExistence type="predicted"/>
<keyword evidence="1" id="KW-1133">Transmembrane helix</keyword>